<dbReference type="Gene3D" id="3.60.120.10">
    <property type="entry name" value="Anthranilate synthase"/>
    <property type="match status" value="1"/>
</dbReference>
<dbReference type="PANTHER" id="PTHR42839">
    <property type="entry name" value="ISOCHORISMATE SYNTHASE ENTC"/>
    <property type="match status" value="1"/>
</dbReference>
<dbReference type="PANTHER" id="PTHR42839:SF2">
    <property type="entry name" value="ISOCHORISMATE SYNTHASE ENTC"/>
    <property type="match status" value="1"/>
</dbReference>
<dbReference type="InterPro" id="IPR015890">
    <property type="entry name" value="Chorismate_C"/>
</dbReference>
<dbReference type="InterPro" id="IPR005801">
    <property type="entry name" value="ADC_synthase"/>
</dbReference>
<dbReference type="AlphaFoldDB" id="A0A2S7I553"/>
<feature type="domain" description="Chorismate-utilising enzyme C-terminal" evidence="1">
    <location>
        <begin position="74"/>
        <end position="315"/>
    </location>
</feature>
<gene>
    <name evidence="2" type="ORF">C3729_06445</name>
</gene>
<dbReference type="SUPFAM" id="SSF56322">
    <property type="entry name" value="ADC synthase"/>
    <property type="match status" value="1"/>
</dbReference>
<dbReference type="Proteomes" id="UP000238565">
    <property type="component" value="Unassembled WGS sequence"/>
</dbReference>
<dbReference type="EMBL" id="PTPZ01000003">
    <property type="protein sequence ID" value="PPZ91701.1"/>
    <property type="molecule type" value="Genomic_DNA"/>
</dbReference>
<reference evidence="2 3" key="1">
    <citation type="submission" date="2018-02" db="EMBL/GenBank/DDBJ databases">
        <title>Draft genome sequence of bacterial isolates from marine environment.</title>
        <authorList>
            <person name="Singh S.K."/>
            <person name="Hill R."/>
            <person name="Major S."/>
            <person name="Cai H."/>
            <person name="Li Y."/>
        </authorList>
    </citation>
    <scope>NUCLEOTIDE SEQUENCE [LARGE SCALE GENOMIC DNA]</scope>
    <source>
        <strain evidence="2 3">IMET F</strain>
    </source>
</reference>
<evidence type="ECO:0000259" key="1">
    <source>
        <dbReference type="Pfam" id="PF00425"/>
    </source>
</evidence>
<accession>A0A2S7I553</accession>
<evidence type="ECO:0000313" key="2">
    <source>
        <dbReference type="EMBL" id="PPZ91701.1"/>
    </source>
</evidence>
<evidence type="ECO:0000313" key="3">
    <source>
        <dbReference type="Proteomes" id="UP000238565"/>
    </source>
</evidence>
<sequence length="324" mass="37670">MKAIFRLPFEEKFILIHHHEAARNVASFFPFTNGKTIHLQAENLEVCTSEELKSSFFEVENFPENNAELNIPQHEEYLQKLEKAIEIIKQNNLPKLVISRPIAKEISSINLEETYQLLCKKYPNTLCYLLISDEEIWIGATPEILGKFNKKTHEFFTMSLAGTLPVDAEWSEKEIEEQKPVTHYISEILKKYVTLSEVEESETYNHISGNIKHLRTDFTAKIEDNRLEELIEELHPTPAVCGIPKEFCKEKIIEIEQYNREFYAGYIKIETEEEIYCFVNLRCAKIYKNQVIAFAGGGITALSSPEKEWRETELKSQAILHHLQ</sequence>
<dbReference type="RefSeq" id="WP_104793402.1">
    <property type="nucleotide sequence ID" value="NZ_PTPZ01000003.1"/>
</dbReference>
<name>A0A2S7I553_9FLAO</name>
<organism evidence="2 3">
    <name type="scientific">Cloacibacterium normanense</name>
    <dbReference type="NCBI Taxonomy" id="237258"/>
    <lineage>
        <taxon>Bacteria</taxon>
        <taxon>Pseudomonadati</taxon>
        <taxon>Bacteroidota</taxon>
        <taxon>Flavobacteriia</taxon>
        <taxon>Flavobacteriales</taxon>
        <taxon>Weeksellaceae</taxon>
    </lineage>
</organism>
<comment type="caution">
    <text evidence="2">The sequence shown here is derived from an EMBL/GenBank/DDBJ whole genome shotgun (WGS) entry which is preliminary data.</text>
</comment>
<dbReference type="Pfam" id="PF00425">
    <property type="entry name" value="Chorismate_bind"/>
    <property type="match status" value="1"/>
</dbReference>
<protein>
    <recommendedName>
        <fullName evidence="1">Chorismate-utilising enzyme C-terminal domain-containing protein</fullName>
    </recommendedName>
</protein>
<proteinExistence type="predicted"/>